<dbReference type="EMBL" id="JAGKHQ010000005">
    <property type="protein sequence ID" value="KAG7516633.1"/>
    <property type="molecule type" value="Genomic_DNA"/>
</dbReference>
<evidence type="ECO:0000313" key="3">
    <source>
        <dbReference type="Proteomes" id="UP000693946"/>
    </source>
</evidence>
<keyword evidence="3" id="KW-1185">Reference proteome</keyword>
<name>A0AAV6SH35_SOLSE</name>
<dbReference type="AlphaFoldDB" id="A0AAV6SH35"/>
<feature type="compositionally biased region" description="Low complexity" evidence="1">
    <location>
        <begin position="63"/>
        <end position="80"/>
    </location>
</feature>
<organism evidence="2 3">
    <name type="scientific">Solea senegalensis</name>
    <name type="common">Senegalese sole</name>
    <dbReference type="NCBI Taxonomy" id="28829"/>
    <lineage>
        <taxon>Eukaryota</taxon>
        <taxon>Metazoa</taxon>
        <taxon>Chordata</taxon>
        <taxon>Craniata</taxon>
        <taxon>Vertebrata</taxon>
        <taxon>Euteleostomi</taxon>
        <taxon>Actinopterygii</taxon>
        <taxon>Neopterygii</taxon>
        <taxon>Teleostei</taxon>
        <taxon>Neoteleostei</taxon>
        <taxon>Acanthomorphata</taxon>
        <taxon>Carangaria</taxon>
        <taxon>Pleuronectiformes</taxon>
        <taxon>Pleuronectoidei</taxon>
        <taxon>Soleidae</taxon>
        <taxon>Solea</taxon>
    </lineage>
</organism>
<dbReference type="Proteomes" id="UP000693946">
    <property type="component" value="Linkage Group LG13"/>
</dbReference>
<reference evidence="2 3" key="1">
    <citation type="journal article" date="2021" name="Sci. Rep.">
        <title>Chromosome anchoring in Senegalese sole (Solea senegalensis) reveals sex-associated markers and genome rearrangements in flatfish.</title>
        <authorList>
            <person name="Guerrero-Cozar I."/>
            <person name="Gomez-Garrido J."/>
            <person name="Berbel C."/>
            <person name="Martinez-Blanch J.F."/>
            <person name="Alioto T."/>
            <person name="Claros M.G."/>
            <person name="Gagnaire P.A."/>
            <person name="Manchado M."/>
        </authorList>
    </citation>
    <scope>NUCLEOTIDE SEQUENCE [LARGE SCALE GENOMIC DNA]</scope>
    <source>
        <strain evidence="2">Sse05_10M</strain>
    </source>
</reference>
<accession>A0AAV6SH35</accession>
<feature type="region of interest" description="Disordered" evidence="1">
    <location>
        <begin position="19"/>
        <end position="39"/>
    </location>
</feature>
<protein>
    <submittedName>
        <fullName evidence="2">Uncharacterized protein</fullName>
    </submittedName>
</protein>
<evidence type="ECO:0000256" key="1">
    <source>
        <dbReference type="SAM" id="MobiDB-lite"/>
    </source>
</evidence>
<sequence length="432" mass="45797">MGGAGRGQRSNTLYYSVQQKDQKCDRINPTVAEPDRPDRINPTFAKLNLLDWNNPEKNYAARVSSVSPVSHGPGSSPVNGDSVLSSGARDSGVQSECCDPKLKPLQVLTDSSLSPVSTSVRTPALLQYVDGDSRVLRCRVQPLSSVHVTPAPLPVSSGDSVFSSTVTPVHGLRDSSVFQCPRTHSNHGPMSCLSSVRWYLKRPPVSTVTHLSLPQCHGGIPASFSQCPMVSAFLGDSRLSSVHGDPLSFQCDSNPRCRHQSPVSTVTPATPLHSGVLSCPMSPPLTHDSCLLLLHSCLSPVLHSCPPHVSFSSALMSLSSLSSLSPPLLPPLCTHVLSSCLSPLHSCPLLMSPPPSALMSSLILSCCLPLSLISHSLCTHILPLMCFLMSPSSSSALMSSPHVSSSSALPVLMSLTPLHYALLMSSLMSPPL</sequence>
<gene>
    <name evidence="2" type="ORF">JOB18_036962</name>
</gene>
<feature type="region of interest" description="Disordered" evidence="1">
    <location>
        <begin position="63"/>
        <end position="96"/>
    </location>
</feature>
<comment type="caution">
    <text evidence="2">The sequence shown here is derived from an EMBL/GenBank/DDBJ whole genome shotgun (WGS) entry which is preliminary data.</text>
</comment>
<proteinExistence type="predicted"/>
<evidence type="ECO:0000313" key="2">
    <source>
        <dbReference type="EMBL" id="KAG7516633.1"/>
    </source>
</evidence>